<accession>A0ACB5UBU1</accession>
<sequence>MSSDIPVIAFPEDLPPPTPSSIIPKQHKTLVFLIKLLRGSGYSLIAAYALTIFLIKPLLKLSFDRRLEFSKFVFERLNQVYQKLGKQIKYIPSVIVNYNGVIYKDSAVSTGDSEEDRVFYHHTEVKSAIQRTSEDKTMKKGVRFSDEEAQAEAVFKQDYKKLSLDASDELNVALNKVRRTLLVRCSLYYFS</sequence>
<reference evidence="1" key="1">
    <citation type="submission" date="2023-04" db="EMBL/GenBank/DDBJ databases">
        <title>Ambrosiozyma monospora NBRC 10751.</title>
        <authorList>
            <person name="Ichikawa N."/>
            <person name="Sato H."/>
            <person name="Tonouchi N."/>
        </authorList>
    </citation>
    <scope>NUCLEOTIDE SEQUENCE</scope>
    <source>
        <strain evidence="1">NBRC 10751</strain>
    </source>
</reference>
<name>A0ACB5UBU1_AMBMO</name>
<evidence type="ECO:0000313" key="1">
    <source>
        <dbReference type="EMBL" id="GMF07517.1"/>
    </source>
</evidence>
<gene>
    <name evidence="1" type="ORF">Amon02_001293800</name>
</gene>
<evidence type="ECO:0000313" key="2">
    <source>
        <dbReference type="Proteomes" id="UP001165064"/>
    </source>
</evidence>
<organism evidence="1 2">
    <name type="scientific">Ambrosiozyma monospora</name>
    <name type="common">Yeast</name>
    <name type="synonym">Endomycopsis monosporus</name>
    <dbReference type="NCBI Taxonomy" id="43982"/>
    <lineage>
        <taxon>Eukaryota</taxon>
        <taxon>Fungi</taxon>
        <taxon>Dikarya</taxon>
        <taxon>Ascomycota</taxon>
        <taxon>Saccharomycotina</taxon>
        <taxon>Pichiomycetes</taxon>
        <taxon>Pichiales</taxon>
        <taxon>Pichiaceae</taxon>
        <taxon>Ambrosiozyma</taxon>
    </lineage>
</organism>
<keyword evidence="2" id="KW-1185">Reference proteome</keyword>
<dbReference type="Proteomes" id="UP001165064">
    <property type="component" value="Unassembled WGS sequence"/>
</dbReference>
<protein>
    <submittedName>
        <fullName evidence="1">Unnamed protein product</fullName>
    </submittedName>
</protein>
<comment type="caution">
    <text evidence="1">The sequence shown here is derived from an EMBL/GenBank/DDBJ whole genome shotgun (WGS) entry which is preliminary data.</text>
</comment>
<dbReference type="EMBL" id="BSXS01016269">
    <property type="protein sequence ID" value="GMF07517.1"/>
    <property type="molecule type" value="Genomic_DNA"/>
</dbReference>
<proteinExistence type="predicted"/>